<sequence length="55" mass="6643">MNQMRRMKGLFVLFRICGVSWLFQLKTLTNKNHWIEESVNSRSIKPLLILRLILR</sequence>
<name>A0A7J7M1U9_9MAGN</name>
<evidence type="ECO:0000313" key="2">
    <source>
        <dbReference type="Proteomes" id="UP000541444"/>
    </source>
</evidence>
<proteinExistence type="predicted"/>
<accession>A0A7J7M1U9</accession>
<evidence type="ECO:0000313" key="1">
    <source>
        <dbReference type="EMBL" id="KAF6148774.1"/>
    </source>
</evidence>
<protein>
    <submittedName>
        <fullName evidence="1">Uncharacterized protein</fullName>
    </submittedName>
</protein>
<comment type="caution">
    <text evidence="1">The sequence shown here is derived from an EMBL/GenBank/DDBJ whole genome shotgun (WGS) entry which is preliminary data.</text>
</comment>
<dbReference type="Proteomes" id="UP000541444">
    <property type="component" value="Unassembled WGS sequence"/>
</dbReference>
<gene>
    <name evidence="1" type="ORF">GIB67_019382</name>
</gene>
<keyword evidence="2" id="KW-1185">Reference proteome</keyword>
<dbReference type="AlphaFoldDB" id="A0A7J7M1U9"/>
<organism evidence="1 2">
    <name type="scientific">Kingdonia uniflora</name>
    <dbReference type="NCBI Taxonomy" id="39325"/>
    <lineage>
        <taxon>Eukaryota</taxon>
        <taxon>Viridiplantae</taxon>
        <taxon>Streptophyta</taxon>
        <taxon>Embryophyta</taxon>
        <taxon>Tracheophyta</taxon>
        <taxon>Spermatophyta</taxon>
        <taxon>Magnoliopsida</taxon>
        <taxon>Ranunculales</taxon>
        <taxon>Circaeasteraceae</taxon>
        <taxon>Kingdonia</taxon>
    </lineage>
</organism>
<dbReference type="EMBL" id="JACGCM010001830">
    <property type="protein sequence ID" value="KAF6148774.1"/>
    <property type="molecule type" value="Genomic_DNA"/>
</dbReference>
<reference evidence="1 2" key="1">
    <citation type="journal article" date="2020" name="IScience">
        <title>Genome Sequencing of the Endangered Kingdonia uniflora (Circaeasteraceae, Ranunculales) Reveals Potential Mechanisms of Evolutionary Specialization.</title>
        <authorList>
            <person name="Sun Y."/>
            <person name="Deng T."/>
            <person name="Zhang A."/>
            <person name="Moore M.J."/>
            <person name="Landis J.B."/>
            <person name="Lin N."/>
            <person name="Zhang H."/>
            <person name="Zhang X."/>
            <person name="Huang J."/>
            <person name="Zhang X."/>
            <person name="Sun H."/>
            <person name="Wang H."/>
        </authorList>
    </citation>
    <scope>NUCLEOTIDE SEQUENCE [LARGE SCALE GENOMIC DNA]</scope>
    <source>
        <strain evidence="1">TB1705</strain>
        <tissue evidence="1">Leaf</tissue>
    </source>
</reference>